<evidence type="ECO:0000313" key="1">
    <source>
        <dbReference type="EMBL" id="TKT90826.1"/>
    </source>
</evidence>
<evidence type="ECO:0000313" key="2">
    <source>
        <dbReference type="Proteomes" id="UP000304900"/>
    </source>
</evidence>
<gene>
    <name evidence="1" type="ORF">FDK13_17825</name>
</gene>
<reference evidence="1 2" key="1">
    <citation type="submission" date="2019-05" db="EMBL/GenBank/DDBJ databases">
        <title>Dyadobacter AR-3-8 sp. nov., isolated from arctic soil.</title>
        <authorList>
            <person name="Chaudhary D.K."/>
        </authorList>
    </citation>
    <scope>NUCLEOTIDE SEQUENCE [LARGE SCALE GENOMIC DNA]</scope>
    <source>
        <strain evidence="1 2">AR-3-8</strain>
    </source>
</reference>
<proteinExistence type="predicted"/>
<keyword evidence="2" id="KW-1185">Reference proteome</keyword>
<sequence>MILLNKVYTVTGTEYKTDQVSIGGNPEPAGIITSTGQKISLPQNHQIKSLYFDKKDRLYVSASAAFCVGGNNFSFCKGENGVLYVSKLSKK</sequence>
<accession>A0A4U6D2F9</accession>
<name>A0A4U6D2F9_9BACT</name>
<dbReference type="Proteomes" id="UP000304900">
    <property type="component" value="Unassembled WGS sequence"/>
</dbReference>
<dbReference type="OrthoDB" id="749229at2"/>
<protein>
    <submittedName>
        <fullName evidence="1">Uncharacterized protein</fullName>
    </submittedName>
</protein>
<dbReference type="AlphaFoldDB" id="A0A4U6D2F9"/>
<comment type="caution">
    <text evidence="1">The sequence shown here is derived from an EMBL/GenBank/DDBJ whole genome shotgun (WGS) entry which is preliminary data.</text>
</comment>
<organism evidence="1 2">
    <name type="scientific">Dyadobacter frigoris</name>
    <dbReference type="NCBI Taxonomy" id="2576211"/>
    <lineage>
        <taxon>Bacteria</taxon>
        <taxon>Pseudomonadati</taxon>
        <taxon>Bacteroidota</taxon>
        <taxon>Cytophagia</taxon>
        <taxon>Cytophagales</taxon>
        <taxon>Spirosomataceae</taxon>
        <taxon>Dyadobacter</taxon>
    </lineage>
</organism>
<dbReference type="RefSeq" id="WP_137341369.1">
    <property type="nucleotide sequence ID" value="NZ_BSQH01000003.1"/>
</dbReference>
<dbReference type="EMBL" id="SZVO01000008">
    <property type="protein sequence ID" value="TKT90826.1"/>
    <property type="molecule type" value="Genomic_DNA"/>
</dbReference>